<evidence type="ECO:0000256" key="1">
    <source>
        <dbReference type="ARBA" id="ARBA00006926"/>
    </source>
</evidence>
<feature type="active site" evidence="4">
    <location>
        <position position="35"/>
    </location>
</feature>
<keyword evidence="3 5" id="KW-0560">Oxidoreductase</keyword>
<sequence>MSIYDFEVKTIKGETKKLKEFAGNVMVIVNTASKCGFTPQYKELQSIYEEYKETGFTVLGFPCNQFMGQEPGEEEEIQQFCEMNYGVTFPLFAKVDVNGKNASPLFQYLTETVPGALGMKAIKWNFTKFLIDRSGNVVKRYAPNTSPIEMKEDIKKLS</sequence>
<reference evidence="6 7" key="1">
    <citation type="journal article" date="2003" name="Int. J. Syst. Evol. Microbiol.">
        <title>Bacillus nealsonii sp. nov., isolated from a spacecraft-assembly facility, whose spores are gamma-radiation resistant.</title>
        <authorList>
            <person name="Venkateswaran K."/>
            <person name="Kempf M."/>
            <person name="Chen F."/>
            <person name="Satomi M."/>
            <person name="Nicholson W."/>
            <person name="Kern R."/>
        </authorList>
    </citation>
    <scope>NUCLEOTIDE SEQUENCE [LARGE SCALE GENOMIC DNA]</scope>
    <source>
        <strain evidence="6 7">FO-92</strain>
    </source>
</reference>
<dbReference type="InterPro" id="IPR029760">
    <property type="entry name" value="GPX_CS"/>
</dbReference>
<name>A0A2N0Z3F9_9BACI</name>
<dbReference type="Pfam" id="PF00255">
    <property type="entry name" value="GSHPx"/>
    <property type="match status" value="1"/>
</dbReference>
<dbReference type="PANTHER" id="PTHR11592">
    <property type="entry name" value="GLUTATHIONE PEROXIDASE"/>
    <property type="match status" value="1"/>
</dbReference>
<evidence type="ECO:0000256" key="5">
    <source>
        <dbReference type="RuleBase" id="RU000499"/>
    </source>
</evidence>
<dbReference type="RefSeq" id="WP_101176716.1">
    <property type="nucleotide sequence ID" value="NZ_PISE01000016.1"/>
</dbReference>
<dbReference type="Gene3D" id="3.40.30.10">
    <property type="entry name" value="Glutaredoxin"/>
    <property type="match status" value="1"/>
</dbReference>
<dbReference type="InterPro" id="IPR029759">
    <property type="entry name" value="GPX_AS"/>
</dbReference>
<dbReference type="GO" id="GO:0004601">
    <property type="term" value="F:peroxidase activity"/>
    <property type="evidence" value="ECO:0007669"/>
    <property type="project" value="UniProtKB-KW"/>
</dbReference>
<keyword evidence="7" id="KW-1185">Reference proteome</keyword>
<evidence type="ECO:0000256" key="2">
    <source>
        <dbReference type="ARBA" id="ARBA00022559"/>
    </source>
</evidence>
<dbReference type="PANTHER" id="PTHR11592:SF78">
    <property type="entry name" value="GLUTATHIONE PEROXIDASE"/>
    <property type="match status" value="1"/>
</dbReference>
<keyword evidence="2 5" id="KW-0575">Peroxidase</keyword>
<dbReference type="CDD" id="cd00340">
    <property type="entry name" value="GSH_Peroxidase"/>
    <property type="match status" value="1"/>
</dbReference>
<evidence type="ECO:0000256" key="3">
    <source>
        <dbReference type="ARBA" id="ARBA00023002"/>
    </source>
</evidence>
<dbReference type="InterPro" id="IPR000889">
    <property type="entry name" value="Glutathione_peroxidase"/>
</dbReference>
<evidence type="ECO:0000313" key="7">
    <source>
        <dbReference type="Proteomes" id="UP000233375"/>
    </source>
</evidence>
<dbReference type="SUPFAM" id="SSF52833">
    <property type="entry name" value="Thioredoxin-like"/>
    <property type="match status" value="1"/>
</dbReference>
<dbReference type="Proteomes" id="UP000233375">
    <property type="component" value="Unassembled WGS sequence"/>
</dbReference>
<organism evidence="6 7">
    <name type="scientific">Niallia nealsonii</name>
    <dbReference type="NCBI Taxonomy" id="115979"/>
    <lineage>
        <taxon>Bacteria</taxon>
        <taxon>Bacillati</taxon>
        <taxon>Bacillota</taxon>
        <taxon>Bacilli</taxon>
        <taxon>Bacillales</taxon>
        <taxon>Bacillaceae</taxon>
        <taxon>Niallia</taxon>
    </lineage>
</organism>
<evidence type="ECO:0000313" key="6">
    <source>
        <dbReference type="EMBL" id="PKG24053.1"/>
    </source>
</evidence>
<dbReference type="EMBL" id="PISE01000016">
    <property type="protein sequence ID" value="PKG24053.1"/>
    <property type="molecule type" value="Genomic_DNA"/>
</dbReference>
<dbReference type="PROSITE" id="PS00460">
    <property type="entry name" value="GLUTATHIONE_PEROXID_1"/>
    <property type="match status" value="1"/>
</dbReference>
<evidence type="ECO:0000256" key="4">
    <source>
        <dbReference type="PIRSR" id="PIRSR000303-1"/>
    </source>
</evidence>
<dbReference type="GO" id="GO:0034599">
    <property type="term" value="P:cellular response to oxidative stress"/>
    <property type="evidence" value="ECO:0007669"/>
    <property type="project" value="TreeGrafter"/>
</dbReference>
<dbReference type="PIRSF" id="PIRSF000303">
    <property type="entry name" value="Glutathion_perox"/>
    <property type="match status" value="1"/>
</dbReference>
<comment type="caution">
    <text evidence="6">The sequence shown here is derived from an EMBL/GenBank/DDBJ whole genome shotgun (WGS) entry which is preliminary data.</text>
</comment>
<accession>A0A2N0Z3F9</accession>
<dbReference type="AlphaFoldDB" id="A0A2N0Z3F9"/>
<dbReference type="PROSITE" id="PS51355">
    <property type="entry name" value="GLUTATHIONE_PEROXID_3"/>
    <property type="match status" value="1"/>
</dbReference>
<dbReference type="OrthoDB" id="9789406at2"/>
<dbReference type="InterPro" id="IPR036249">
    <property type="entry name" value="Thioredoxin-like_sf"/>
</dbReference>
<dbReference type="FunFam" id="3.40.30.10:FF:000010">
    <property type="entry name" value="Glutathione peroxidase"/>
    <property type="match status" value="1"/>
</dbReference>
<gene>
    <name evidence="6" type="ORF">CWS01_08250</name>
</gene>
<proteinExistence type="inferred from homology"/>
<protein>
    <recommendedName>
        <fullName evidence="5">Glutathione peroxidase</fullName>
    </recommendedName>
</protein>
<dbReference type="PROSITE" id="PS00763">
    <property type="entry name" value="GLUTATHIONE_PEROXID_2"/>
    <property type="match status" value="1"/>
</dbReference>
<dbReference type="PRINTS" id="PR01011">
    <property type="entry name" value="GLUTPROXDASE"/>
</dbReference>
<comment type="similarity">
    <text evidence="1 5">Belongs to the glutathione peroxidase family.</text>
</comment>